<sequence length="61" mass="7112">MHLGNRYSKMWGRLLINHLCRGTKIPEDGPLFMQSNELLEGSYLFPFLFRREAHGMGMRGT</sequence>
<proteinExistence type="predicted"/>
<reference evidence="1" key="1">
    <citation type="submission" date="2018-02" db="EMBL/GenBank/DDBJ databases">
        <title>Rhizophora mucronata_Transcriptome.</title>
        <authorList>
            <person name="Meera S.P."/>
            <person name="Sreeshan A."/>
            <person name="Augustine A."/>
        </authorList>
    </citation>
    <scope>NUCLEOTIDE SEQUENCE</scope>
    <source>
        <tissue evidence="1">Leaf</tissue>
    </source>
</reference>
<protein>
    <submittedName>
        <fullName evidence="1">Uncharacterized protein</fullName>
    </submittedName>
</protein>
<evidence type="ECO:0000313" key="1">
    <source>
        <dbReference type="EMBL" id="MBX47892.1"/>
    </source>
</evidence>
<organism evidence="1">
    <name type="scientific">Rhizophora mucronata</name>
    <name type="common">Asiatic mangrove</name>
    <dbReference type="NCBI Taxonomy" id="61149"/>
    <lineage>
        <taxon>Eukaryota</taxon>
        <taxon>Viridiplantae</taxon>
        <taxon>Streptophyta</taxon>
        <taxon>Embryophyta</taxon>
        <taxon>Tracheophyta</taxon>
        <taxon>Spermatophyta</taxon>
        <taxon>Magnoliopsida</taxon>
        <taxon>eudicotyledons</taxon>
        <taxon>Gunneridae</taxon>
        <taxon>Pentapetalae</taxon>
        <taxon>rosids</taxon>
        <taxon>fabids</taxon>
        <taxon>Malpighiales</taxon>
        <taxon>Rhizophoraceae</taxon>
        <taxon>Rhizophora</taxon>
    </lineage>
</organism>
<accession>A0A2P2NZL9</accession>
<name>A0A2P2NZL9_RHIMU</name>
<dbReference type="EMBL" id="GGEC01067408">
    <property type="protein sequence ID" value="MBX47892.1"/>
    <property type="molecule type" value="Transcribed_RNA"/>
</dbReference>
<dbReference type="AlphaFoldDB" id="A0A2P2NZL9"/>